<gene>
    <name evidence="1" type="ORF">SCLCIDRAFT_1219752</name>
</gene>
<accession>A0A0C3DM20</accession>
<dbReference type="HOGENOM" id="CLU_162139_0_0_1"/>
<reference evidence="1 2" key="1">
    <citation type="submission" date="2014-04" db="EMBL/GenBank/DDBJ databases">
        <authorList>
            <consortium name="DOE Joint Genome Institute"/>
            <person name="Kuo A."/>
            <person name="Kohler A."/>
            <person name="Nagy L.G."/>
            <person name="Floudas D."/>
            <person name="Copeland A."/>
            <person name="Barry K.W."/>
            <person name="Cichocki N."/>
            <person name="Veneault-Fourrey C."/>
            <person name="LaButti K."/>
            <person name="Lindquist E.A."/>
            <person name="Lipzen A."/>
            <person name="Lundell T."/>
            <person name="Morin E."/>
            <person name="Murat C."/>
            <person name="Sun H."/>
            <person name="Tunlid A."/>
            <person name="Henrissat B."/>
            <person name="Grigoriev I.V."/>
            <person name="Hibbett D.S."/>
            <person name="Martin F."/>
            <person name="Nordberg H.P."/>
            <person name="Cantor M.N."/>
            <person name="Hua S.X."/>
        </authorList>
    </citation>
    <scope>NUCLEOTIDE SEQUENCE [LARGE SCALE GENOMIC DNA]</scope>
    <source>
        <strain evidence="1 2">Foug A</strain>
    </source>
</reference>
<keyword evidence="2" id="KW-1185">Reference proteome</keyword>
<dbReference type="InParanoid" id="A0A0C3DM20"/>
<evidence type="ECO:0000313" key="2">
    <source>
        <dbReference type="Proteomes" id="UP000053989"/>
    </source>
</evidence>
<organism evidence="1 2">
    <name type="scientific">Scleroderma citrinum Foug A</name>
    <dbReference type="NCBI Taxonomy" id="1036808"/>
    <lineage>
        <taxon>Eukaryota</taxon>
        <taxon>Fungi</taxon>
        <taxon>Dikarya</taxon>
        <taxon>Basidiomycota</taxon>
        <taxon>Agaricomycotina</taxon>
        <taxon>Agaricomycetes</taxon>
        <taxon>Agaricomycetidae</taxon>
        <taxon>Boletales</taxon>
        <taxon>Sclerodermatineae</taxon>
        <taxon>Sclerodermataceae</taxon>
        <taxon>Scleroderma</taxon>
    </lineage>
</organism>
<protein>
    <submittedName>
        <fullName evidence="1">Uncharacterized protein</fullName>
    </submittedName>
</protein>
<evidence type="ECO:0000313" key="1">
    <source>
        <dbReference type="EMBL" id="KIM57081.1"/>
    </source>
</evidence>
<dbReference type="EMBL" id="KN822106">
    <property type="protein sequence ID" value="KIM57081.1"/>
    <property type="molecule type" value="Genomic_DNA"/>
</dbReference>
<name>A0A0C3DM20_9AGAM</name>
<reference evidence="2" key="2">
    <citation type="submission" date="2015-01" db="EMBL/GenBank/DDBJ databases">
        <title>Evolutionary Origins and Diversification of the Mycorrhizal Mutualists.</title>
        <authorList>
            <consortium name="DOE Joint Genome Institute"/>
            <consortium name="Mycorrhizal Genomics Consortium"/>
            <person name="Kohler A."/>
            <person name="Kuo A."/>
            <person name="Nagy L.G."/>
            <person name="Floudas D."/>
            <person name="Copeland A."/>
            <person name="Barry K.W."/>
            <person name="Cichocki N."/>
            <person name="Veneault-Fourrey C."/>
            <person name="LaButti K."/>
            <person name="Lindquist E.A."/>
            <person name="Lipzen A."/>
            <person name="Lundell T."/>
            <person name="Morin E."/>
            <person name="Murat C."/>
            <person name="Riley R."/>
            <person name="Ohm R."/>
            <person name="Sun H."/>
            <person name="Tunlid A."/>
            <person name="Henrissat B."/>
            <person name="Grigoriev I.V."/>
            <person name="Hibbett D.S."/>
            <person name="Martin F."/>
        </authorList>
    </citation>
    <scope>NUCLEOTIDE SEQUENCE [LARGE SCALE GENOMIC DNA]</scope>
    <source>
        <strain evidence="2">Foug A</strain>
    </source>
</reference>
<dbReference type="AlphaFoldDB" id="A0A0C3DM20"/>
<proteinExistence type="predicted"/>
<dbReference type="Proteomes" id="UP000053989">
    <property type="component" value="Unassembled WGS sequence"/>
</dbReference>
<sequence length="84" mass="9715">MRTFVTRLVPKAALPQSKVVPPPLTKKQEKAMKEPLISVMQKRQEEAGKSWPHNLRIEPTLSRRVTGNFPKPLRSKMKKLLTER</sequence>